<dbReference type="InterPro" id="IPR007110">
    <property type="entry name" value="Ig-like_dom"/>
</dbReference>
<dbReference type="PANTHER" id="PTHR19367">
    <property type="entry name" value="T-CELL RECEPTOR ALPHA CHAIN V REGION"/>
    <property type="match status" value="1"/>
</dbReference>
<keyword evidence="2" id="KW-1064">Adaptive immunity</keyword>
<dbReference type="PANTHER" id="PTHR19367:SF18">
    <property type="entry name" value="T CELL RECEPTOR ALPHA VARIABLE 16"/>
    <property type="match status" value="1"/>
</dbReference>
<dbReference type="InterPro" id="IPR051287">
    <property type="entry name" value="TCR_variable_region"/>
</dbReference>
<dbReference type="Pfam" id="PF07686">
    <property type="entry name" value="V-set"/>
    <property type="match status" value="1"/>
</dbReference>
<dbReference type="PROSITE" id="PS50835">
    <property type="entry name" value="IG_LIKE"/>
    <property type="match status" value="1"/>
</dbReference>
<dbReference type="SMART" id="SM00406">
    <property type="entry name" value="IGv"/>
    <property type="match status" value="1"/>
</dbReference>
<dbReference type="GO" id="GO:0002250">
    <property type="term" value="P:adaptive immune response"/>
    <property type="evidence" value="ECO:0007669"/>
    <property type="project" value="UniProtKB-KW"/>
</dbReference>
<keyword evidence="5" id="KW-1279">T cell receptor</keyword>
<dbReference type="GO" id="GO:0042101">
    <property type="term" value="C:T cell receptor complex"/>
    <property type="evidence" value="ECO:0007669"/>
    <property type="project" value="UniProtKB-KW"/>
</dbReference>
<evidence type="ECO:0000256" key="1">
    <source>
        <dbReference type="ARBA" id="ARBA00022729"/>
    </source>
</evidence>
<evidence type="ECO:0000256" key="5">
    <source>
        <dbReference type="ARBA" id="ARBA00043266"/>
    </source>
</evidence>
<dbReference type="AlphaFoldDB" id="A0A667WVT5"/>
<dbReference type="InterPro" id="IPR036179">
    <property type="entry name" value="Ig-like_dom_sf"/>
</dbReference>
<dbReference type="InterPro" id="IPR013783">
    <property type="entry name" value="Ig-like_fold"/>
</dbReference>
<dbReference type="InterPro" id="IPR013106">
    <property type="entry name" value="Ig_V-set"/>
</dbReference>
<dbReference type="Gene3D" id="2.60.40.10">
    <property type="entry name" value="Immunoglobulins"/>
    <property type="match status" value="1"/>
</dbReference>
<evidence type="ECO:0000256" key="3">
    <source>
        <dbReference type="ARBA" id="ARBA00023170"/>
    </source>
</evidence>
<evidence type="ECO:0000256" key="4">
    <source>
        <dbReference type="ARBA" id="ARBA00023319"/>
    </source>
</evidence>
<evidence type="ECO:0000256" key="2">
    <source>
        <dbReference type="ARBA" id="ARBA00023130"/>
    </source>
</evidence>
<evidence type="ECO:0000259" key="6">
    <source>
        <dbReference type="PROSITE" id="PS50835"/>
    </source>
</evidence>
<reference evidence="7" key="1">
    <citation type="submission" date="2019-06" db="EMBL/GenBank/DDBJ databases">
        <authorList>
            <consortium name="Wellcome Sanger Institute Data Sharing"/>
        </authorList>
    </citation>
    <scope>NUCLEOTIDE SEQUENCE [LARGE SCALE GENOMIC DNA]</scope>
</reference>
<keyword evidence="3" id="KW-0675">Receptor</keyword>
<reference evidence="7" key="2">
    <citation type="submission" date="2025-08" db="UniProtKB">
        <authorList>
            <consortium name="Ensembl"/>
        </authorList>
    </citation>
    <scope>IDENTIFICATION</scope>
</reference>
<dbReference type="Ensembl" id="ENSMMDT00005004698.1">
    <property type="protein sequence ID" value="ENSMMDP00005004579.1"/>
    <property type="gene ID" value="ENSMMDG00005002485.1"/>
</dbReference>
<evidence type="ECO:0000313" key="8">
    <source>
        <dbReference type="Proteomes" id="UP000472263"/>
    </source>
</evidence>
<accession>A0A667WVT5</accession>
<dbReference type="InterPro" id="IPR003599">
    <property type="entry name" value="Ig_sub"/>
</dbReference>
<dbReference type="InParanoid" id="A0A667WVT5"/>
<protein>
    <recommendedName>
        <fullName evidence="6">Ig-like domain-containing protein</fullName>
    </recommendedName>
</protein>
<reference evidence="7" key="3">
    <citation type="submission" date="2025-09" db="UniProtKB">
        <authorList>
            <consortium name="Ensembl"/>
        </authorList>
    </citation>
    <scope>IDENTIFICATION</scope>
</reference>
<evidence type="ECO:0000313" key="7">
    <source>
        <dbReference type="Ensembl" id="ENSMMDP00005004579.1"/>
    </source>
</evidence>
<keyword evidence="4" id="KW-0393">Immunoglobulin domain</keyword>
<keyword evidence="5" id="KW-0391">Immunity</keyword>
<dbReference type="Proteomes" id="UP000472263">
    <property type="component" value="Chromosome 17"/>
</dbReference>
<dbReference type="SMART" id="SM00409">
    <property type="entry name" value="IG"/>
    <property type="match status" value="1"/>
</dbReference>
<keyword evidence="8" id="KW-1185">Reference proteome</keyword>
<dbReference type="GeneTree" id="ENSGT01150000287138"/>
<proteinExistence type="predicted"/>
<keyword evidence="1" id="KW-0732">Signal</keyword>
<dbReference type="SUPFAM" id="SSF48726">
    <property type="entry name" value="Immunoglobulin"/>
    <property type="match status" value="1"/>
</dbReference>
<sequence>GVALLLPRLTAADDISPVQDEVSGTEGQSVTLTCSYQTSYREIYLHWYRHQSDQTPQFILYKGAKGYTESLKSDSGISTKLSEDKRGVDLEISSAAVTHSALYYCAVKPTVTGNTQSLYKNLTANSRSYTTLQTQSPRRQFLVLSTYLKMHSFRILVLVKPSVLKGNLTYFLIKSTTENDFQKRCCSTNEPNKLFCTHGVSAQSMIPHHTNMVSGTNCRK</sequence>
<organism evidence="7 8">
    <name type="scientific">Myripristis murdjan</name>
    <name type="common">pinecone soldierfish</name>
    <dbReference type="NCBI Taxonomy" id="586833"/>
    <lineage>
        <taxon>Eukaryota</taxon>
        <taxon>Metazoa</taxon>
        <taxon>Chordata</taxon>
        <taxon>Craniata</taxon>
        <taxon>Vertebrata</taxon>
        <taxon>Euteleostomi</taxon>
        <taxon>Actinopterygii</taxon>
        <taxon>Neopterygii</taxon>
        <taxon>Teleostei</taxon>
        <taxon>Neoteleostei</taxon>
        <taxon>Acanthomorphata</taxon>
        <taxon>Holocentriformes</taxon>
        <taxon>Holocentridae</taxon>
        <taxon>Myripristis</taxon>
    </lineage>
</organism>
<feature type="domain" description="Ig-like" evidence="6">
    <location>
        <begin position="7"/>
        <end position="123"/>
    </location>
</feature>
<name>A0A667WVT5_9TELE</name>